<dbReference type="RefSeq" id="XP_062663127.1">
    <property type="nucleotide sequence ID" value="XM_062803314.1"/>
</dbReference>
<dbReference type="AlphaFoldDB" id="A0AAE0LVZ8"/>
<sequence>MSGFEVVGIVLAVLPLFVEASKASQSLRGAASSTLRDEKLSEFYETFWWETYELQQQMEKVAMALPNLSEERKREIVDSRDLDSWAQAADVAQALQDFFPSQDDYLAFQKVMAKVLELLARLVKDETVHISKCETDQRKMYQKLKKFQDDRNASRLSSGFRERFRFLRKEKDRETCLKNLKTWNKRIRVVVDSANTAADRRKAVAIAAPVSQALSLLRTLSQRLFNAVWKSWSCDCAEGSHEARFSLASCNGAASPRDLKGSLSQAGVDISFDFLVSRSQPQTPWKWSEGTVTIKPASNKNAQNRAELERICDAIRDASSSNHCLQLLVEDFEQTQRMWRLNWRDSRLQYVQTKPDVSLQIMMQRYPTPPLVERRRLALILAYSVLQLHESPWLCEQWSKENIRFFSTAGGVDLRHPYMSTSFNKFPSGTEPSSLDRFHRHPGILRLGILLIEIHRWKPLEDFWTPDDLVAGKPTVNTDLQVARRVLWSQALADCFPTYLGAIDACLQVAWAPSGSRVSLEDTETQAGIYRDVIEPMEREAELGNYCAGERAP</sequence>
<dbReference type="InterPro" id="IPR056002">
    <property type="entry name" value="DUF7580"/>
</dbReference>
<gene>
    <name evidence="3" type="ORF">B0H64DRAFT_389142</name>
</gene>
<reference evidence="3" key="1">
    <citation type="journal article" date="2023" name="Mol. Phylogenet. Evol.">
        <title>Genome-scale phylogeny and comparative genomics of the fungal order Sordariales.</title>
        <authorList>
            <person name="Hensen N."/>
            <person name="Bonometti L."/>
            <person name="Westerberg I."/>
            <person name="Brannstrom I.O."/>
            <person name="Guillou S."/>
            <person name="Cros-Aarteil S."/>
            <person name="Calhoun S."/>
            <person name="Haridas S."/>
            <person name="Kuo A."/>
            <person name="Mondo S."/>
            <person name="Pangilinan J."/>
            <person name="Riley R."/>
            <person name="LaButti K."/>
            <person name="Andreopoulos B."/>
            <person name="Lipzen A."/>
            <person name="Chen C."/>
            <person name="Yan M."/>
            <person name="Daum C."/>
            <person name="Ng V."/>
            <person name="Clum A."/>
            <person name="Steindorff A."/>
            <person name="Ohm R.A."/>
            <person name="Martin F."/>
            <person name="Silar P."/>
            <person name="Natvig D.O."/>
            <person name="Lalanne C."/>
            <person name="Gautier V."/>
            <person name="Ament-Velasquez S.L."/>
            <person name="Kruys A."/>
            <person name="Hutchinson M.I."/>
            <person name="Powell A.J."/>
            <person name="Barry K."/>
            <person name="Miller A.N."/>
            <person name="Grigoriev I.V."/>
            <person name="Debuchy R."/>
            <person name="Gladieux P."/>
            <person name="Hiltunen Thoren M."/>
            <person name="Johannesson H."/>
        </authorList>
    </citation>
    <scope>NUCLEOTIDE SEQUENCE</scope>
    <source>
        <strain evidence="3">CBS 168.71</strain>
    </source>
</reference>
<evidence type="ECO:0000313" key="3">
    <source>
        <dbReference type="EMBL" id="KAK3299613.1"/>
    </source>
</evidence>
<keyword evidence="1" id="KW-0732">Signal</keyword>
<proteinExistence type="predicted"/>
<feature type="chain" id="PRO_5042150367" description="DUF7580 domain-containing protein" evidence="1">
    <location>
        <begin position="21"/>
        <end position="553"/>
    </location>
</feature>
<name>A0AAE0LVZ8_9PEZI</name>
<dbReference type="PANTHER" id="PTHR35186">
    <property type="entry name" value="ANK_REP_REGION DOMAIN-CONTAINING PROTEIN"/>
    <property type="match status" value="1"/>
</dbReference>
<evidence type="ECO:0000313" key="4">
    <source>
        <dbReference type="Proteomes" id="UP001278766"/>
    </source>
</evidence>
<evidence type="ECO:0000259" key="2">
    <source>
        <dbReference type="Pfam" id="PF24476"/>
    </source>
</evidence>
<evidence type="ECO:0000256" key="1">
    <source>
        <dbReference type="SAM" id="SignalP"/>
    </source>
</evidence>
<protein>
    <recommendedName>
        <fullName evidence="2">DUF7580 domain-containing protein</fullName>
    </recommendedName>
</protein>
<comment type="caution">
    <text evidence="3">The sequence shown here is derived from an EMBL/GenBank/DDBJ whole genome shotgun (WGS) entry which is preliminary data.</text>
</comment>
<keyword evidence="4" id="KW-1185">Reference proteome</keyword>
<accession>A0AAE0LVZ8</accession>
<dbReference type="EMBL" id="JAUEPN010000002">
    <property type="protein sequence ID" value="KAK3299613.1"/>
    <property type="molecule type" value="Genomic_DNA"/>
</dbReference>
<organism evidence="3 4">
    <name type="scientific">Chaetomium fimeti</name>
    <dbReference type="NCBI Taxonomy" id="1854472"/>
    <lineage>
        <taxon>Eukaryota</taxon>
        <taxon>Fungi</taxon>
        <taxon>Dikarya</taxon>
        <taxon>Ascomycota</taxon>
        <taxon>Pezizomycotina</taxon>
        <taxon>Sordariomycetes</taxon>
        <taxon>Sordariomycetidae</taxon>
        <taxon>Sordariales</taxon>
        <taxon>Chaetomiaceae</taxon>
        <taxon>Chaetomium</taxon>
    </lineage>
</organism>
<dbReference type="PANTHER" id="PTHR35186:SF4">
    <property type="entry name" value="PRION-INHIBITION AND PROPAGATION HELO DOMAIN-CONTAINING PROTEIN"/>
    <property type="match status" value="1"/>
</dbReference>
<reference evidence="3" key="2">
    <citation type="submission" date="2023-06" db="EMBL/GenBank/DDBJ databases">
        <authorList>
            <consortium name="Lawrence Berkeley National Laboratory"/>
            <person name="Haridas S."/>
            <person name="Hensen N."/>
            <person name="Bonometti L."/>
            <person name="Westerberg I."/>
            <person name="Brannstrom I.O."/>
            <person name="Guillou S."/>
            <person name="Cros-Aarteil S."/>
            <person name="Calhoun S."/>
            <person name="Kuo A."/>
            <person name="Mondo S."/>
            <person name="Pangilinan J."/>
            <person name="Riley R."/>
            <person name="Labutti K."/>
            <person name="Andreopoulos B."/>
            <person name="Lipzen A."/>
            <person name="Chen C."/>
            <person name="Yanf M."/>
            <person name="Daum C."/>
            <person name="Ng V."/>
            <person name="Clum A."/>
            <person name="Steindorff A."/>
            <person name="Ohm R."/>
            <person name="Martin F."/>
            <person name="Silar P."/>
            <person name="Natvig D."/>
            <person name="Lalanne C."/>
            <person name="Gautier V."/>
            <person name="Ament-Velasquez S.L."/>
            <person name="Kruys A."/>
            <person name="Hutchinson M.I."/>
            <person name="Powell A.J."/>
            <person name="Barry K."/>
            <person name="Miller A.N."/>
            <person name="Grigoriev I.V."/>
            <person name="Debuchy R."/>
            <person name="Gladieux P."/>
            <person name="Thoren M.H."/>
            <person name="Johannesson H."/>
        </authorList>
    </citation>
    <scope>NUCLEOTIDE SEQUENCE</scope>
    <source>
        <strain evidence="3">CBS 168.71</strain>
    </source>
</reference>
<feature type="signal peptide" evidence="1">
    <location>
        <begin position="1"/>
        <end position="20"/>
    </location>
</feature>
<dbReference type="Proteomes" id="UP001278766">
    <property type="component" value="Unassembled WGS sequence"/>
</dbReference>
<feature type="domain" description="DUF7580" evidence="2">
    <location>
        <begin position="215"/>
        <end position="541"/>
    </location>
</feature>
<dbReference type="GeneID" id="87840262"/>
<dbReference type="Pfam" id="PF24476">
    <property type="entry name" value="DUF7580"/>
    <property type="match status" value="1"/>
</dbReference>